<feature type="transmembrane region" description="Helical" evidence="8">
    <location>
        <begin position="777"/>
        <end position="800"/>
    </location>
</feature>
<evidence type="ECO:0008006" key="13">
    <source>
        <dbReference type="Google" id="ProtNLM"/>
    </source>
</evidence>
<comment type="similarity">
    <text evidence="2">Belongs to the CSC1 (TC 1.A.17) family.</text>
</comment>
<dbReference type="InterPro" id="IPR003864">
    <property type="entry name" value="CSC1/OSCA1-like_7TM"/>
</dbReference>
<feature type="compositionally biased region" description="Polar residues" evidence="7">
    <location>
        <begin position="585"/>
        <end position="596"/>
    </location>
</feature>
<feature type="transmembrane region" description="Helical" evidence="8">
    <location>
        <begin position="1020"/>
        <end position="1042"/>
    </location>
</feature>
<sequence length="1243" mass="138945">MNESATTETVVSAATTATFTALGYNAAFCSLIATCAMIAFSAAVHFGKNGQLAPRTWSRPKEVLKNVLSRPYGLSWIPWTLNLTYHEMLEGIPGTGTRNKGKQGTLLKCNLDGIIIIKFHSLMLKVAFLTSILCCVIILPLNLTAPCNITDSGAEVCKNITHMDNYAMTTIAHIPPMVFVDEAVLPNATDTRGGFRLEPFFQNLNRYFVNDSGITPRLICIVIVAWCIYTYTCYLVWNEWIENSALRRIYFLEAEHFDHRKQELEYLANLDVEYERPEMNLKQFLPHPELRETVPPVSLYSALYKLPPCDVISVDEQLKATIEFFDKCVPNQPGFSSSVAAATILPDPAHLALVWGKFYALSTQVRRLRFIRFRLKELRSERRENIHNISVQKLAELNGDQEQGTSPMKKVNSDGSISARKKKDARSNPKGLSVRTSFIDPDDPDDLFGYNNFQLDDLHMEENIESLAVFEREFSQSAACCPNGMCNDSRIRYADVDTLLEMEEETQDAVDKARRELIAARSSQKRSSTFRAAVRENFEMLELEEMDAVTPLPLPTNRRFSQAREVVSLGQDLDASIARKRRSNTDFSNRADSGSNPFEDLKPNLSGESGVSGIETVDASYPTTHRLWELANRVVLNSERPWSVGRRRYRRIADGRWKWTSFYSWWNDVALVEENPGEFERFGGVAKNAKPSTKKVINSLIEQQKYAVVTFTSRQAAVSARQCVADASGLDRWVEIDSIPVPPLADSPPNNILFCRGCCKPVTVTLNDTSKKARNNLTIMTLIFFCLLYTVPLSLTSTYFSDTAQEAWPNFPHHNLLSGFISGGLYTIFFSVCPFIFKLFANYGSNATSIRQAELGALRYYWFFILFTAFAGQSLVSMTINGYLSTSALGNQASVVVMHVAKTIPTSQSVIWMNWIIIRIGFTLPVNYLLQFNTFLFKNWPGMRCCSRLVSGGGAGGPMPYRMYVDAGLVFLCVIALAPASPLVAPIGTVYFLVSTPILRWLLIFVYRPMYDGGGMRWTFLHDMIISAMVTSQVLLLAMMLLKNAHGPALLAGLAVVPTLTFNNFAKKRFLRPYSDAGLLQTSQLDGWDYVKLSSYDSREEFRKWLVDCHKASFIPMCLAGKDNFFSYEPAVALPDDYQSPRKSPGAVLSPKASAEDLSNSVGSLSDFQSLGSSRMDALTKEQMAQKGAMFRRMSLSGRGSFVNPQTFFDGDLFVSAGESDSEIGLGPPHTISDLGLGSPHNV</sequence>
<keyword evidence="12" id="KW-1185">Reference proteome</keyword>
<feature type="domain" description="CSC1/OSCA1-like 7TM region" evidence="9">
    <location>
        <begin position="779"/>
        <end position="1039"/>
    </location>
</feature>
<keyword evidence="3" id="KW-0813">Transport</keyword>
<dbReference type="EMBL" id="CAKOGP040001714">
    <property type="protein sequence ID" value="CAJ1946616.1"/>
    <property type="molecule type" value="Genomic_DNA"/>
</dbReference>
<dbReference type="Proteomes" id="UP001295423">
    <property type="component" value="Unassembled WGS sequence"/>
</dbReference>
<keyword evidence="4 8" id="KW-0812">Transmembrane</keyword>
<evidence type="ECO:0000256" key="5">
    <source>
        <dbReference type="ARBA" id="ARBA00022989"/>
    </source>
</evidence>
<dbReference type="Pfam" id="PF13967">
    <property type="entry name" value="RSN1_TM"/>
    <property type="match status" value="1"/>
</dbReference>
<feature type="region of interest" description="Disordered" evidence="7">
    <location>
        <begin position="397"/>
        <end position="438"/>
    </location>
</feature>
<gene>
    <name evidence="11" type="ORF">CYCCA115_LOCUS10752</name>
</gene>
<feature type="transmembrane region" description="Helical" evidence="8">
    <location>
        <begin position="1048"/>
        <end position="1066"/>
    </location>
</feature>
<name>A0AAD2JGB4_9STRA</name>
<dbReference type="GO" id="GO:0005227">
    <property type="term" value="F:calcium-activated cation channel activity"/>
    <property type="evidence" value="ECO:0007669"/>
    <property type="project" value="InterPro"/>
</dbReference>
<comment type="caution">
    <text evidence="11">The sequence shown here is derived from an EMBL/GenBank/DDBJ whole genome shotgun (WGS) entry which is preliminary data.</text>
</comment>
<evidence type="ECO:0000313" key="12">
    <source>
        <dbReference type="Proteomes" id="UP001295423"/>
    </source>
</evidence>
<feature type="transmembrane region" description="Helical" evidence="8">
    <location>
        <begin position="964"/>
        <end position="984"/>
    </location>
</feature>
<comment type="subcellular location">
    <subcellularLocation>
        <location evidence="1">Membrane</location>
        <topology evidence="1">Multi-pass membrane protein</topology>
    </subcellularLocation>
</comment>
<dbReference type="InterPro" id="IPR045122">
    <property type="entry name" value="Csc1-like"/>
</dbReference>
<dbReference type="AlphaFoldDB" id="A0AAD2JGB4"/>
<dbReference type="PANTHER" id="PTHR13018">
    <property type="entry name" value="PROBABLE MEMBRANE PROTEIN DUF221-RELATED"/>
    <property type="match status" value="1"/>
</dbReference>
<feature type="transmembrane region" description="Helical" evidence="8">
    <location>
        <begin position="214"/>
        <end position="237"/>
    </location>
</feature>
<evidence type="ECO:0000313" key="11">
    <source>
        <dbReference type="EMBL" id="CAJ1946616.1"/>
    </source>
</evidence>
<accession>A0AAD2JGB4</accession>
<dbReference type="PANTHER" id="PTHR13018:SF5">
    <property type="entry name" value="RE44586P"/>
    <property type="match status" value="1"/>
</dbReference>
<proteinExistence type="inferred from homology"/>
<keyword evidence="5 8" id="KW-1133">Transmembrane helix</keyword>
<organism evidence="11 12">
    <name type="scientific">Cylindrotheca closterium</name>
    <dbReference type="NCBI Taxonomy" id="2856"/>
    <lineage>
        <taxon>Eukaryota</taxon>
        <taxon>Sar</taxon>
        <taxon>Stramenopiles</taxon>
        <taxon>Ochrophyta</taxon>
        <taxon>Bacillariophyta</taxon>
        <taxon>Bacillariophyceae</taxon>
        <taxon>Bacillariophycidae</taxon>
        <taxon>Bacillariales</taxon>
        <taxon>Bacillariaceae</taxon>
        <taxon>Cylindrotheca</taxon>
    </lineage>
</organism>
<evidence type="ECO:0000256" key="4">
    <source>
        <dbReference type="ARBA" id="ARBA00022692"/>
    </source>
</evidence>
<feature type="region of interest" description="Disordered" evidence="7">
    <location>
        <begin position="1220"/>
        <end position="1243"/>
    </location>
</feature>
<evidence type="ECO:0000256" key="1">
    <source>
        <dbReference type="ARBA" id="ARBA00004141"/>
    </source>
</evidence>
<evidence type="ECO:0000256" key="6">
    <source>
        <dbReference type="ARBA" id="ARBA00023136"/>
    </source>
</evidence>
<evidence type="ECO:0000256" key="2">
    <source>
        <dbReference type="ARBA" id="ARBA00007779"/>
    </source>
</evidence>
<evidence type="ECO:0000256" key="8">
    <source>
        <dbReference type="SAM" id="Phobius"/>
    </source>
</evidence>
<feature type="transmembrane region" description="Helical" evidence="8">
    <location>
        <begin position="910"/>
        <end position="930"/>
    </location>
</feature>
<evidence type="ECO:0000256" key="7">
    <source>
        <dbReference type="SAM" id="MobiDB-lite"/>
    </source>
</evidence>
<evidence type="ECO:0000259" key="9">
    <source>
        <dbReference type="Pfam" id="PF02714"/>
    </source>
</evidence>
<feature type="transmembrane region" description="Helical" evidence="8">
    <location>
        <begin position="990"/>
        <end position="1008"/>
    </location>
</feature>
<feature type="transmembrane region" description="Helical" evidence="8">
    <location>
        <begin position="860"/>
        <end position="880"/>
    </location>
</feature>
<protein>
    <recommendedName>
        <fullName evidence="13">CSC1/OSCA1-like 7TM region domain-containing protein</fullName>
    </recommendedName>
</protein>
<feature type="transmembrane region" description="Helical" evidence="8">
    <location>
        <begin position="22"/>
        <end position="46"/>
    </location>
</feature>
<feature type="transmembrane region" description="Helical" evidence="8">
    <location>
        <begin position="820"/>
        <end position="840"/>
    </location>
</feature>
<feature type="region of interest" description="Disordered" evidence="7">
    <location>
        <begin position="580"/>
        <end position="606"/>
    </location>
</feature>
<dbReference type="InterPro" id="IPR032880">
    <property type="entry name" value="CSC1/OSCA1-like_N"/>
</dbReference>
<feature type="transmembrane region" description="Helical" evidence="8">
    <location>
        <begin position="122"/>
        <end position="143"/>
    </location>
</feature>
<evidence type="ECO:0000259" key="10">
    <source>
        <dbReference type="Pfam" id="PF13967"/>
    </source>
</evidence>
<dbReference type="Pfam" id="PF02714">
    <property type="entry name" value="RSN1_7TM"/>
    <property type="match status" value="1"/>
</dbReference>
<evidence type="ECO:0000256" key="3">
    <source>
        <dbReference type="ARBA" id="ARBA00022448"/>
    </source>
</evidence>
<dbReference type="GO" id="GO:0005886">
    <property type="term" value="C:plasma membrane"/>
    <property type="evidence" value="ECO:0007669"/>
    <property type="project" value="TreeGrafter"/>
</dbReference>
<feature type="domain" description="CSC1/OSCA1-like N-terminal transmembrane" evidence="10">
    <location>
        <begin position="106"/>
        <end position="239"/>
    </location>
</feature>
<reference evidence="11" key="1">
    <citation type="submission" date="2023-08" db="EMBL/GenBank/DDBJ databases">
        <authorList>
            <person name="Audoor S."/>
            <person name="Bilcke G."/>
        </authorList>
    </citation>
    <scope>NUCLEOTIDE SEQUENCE</scope>
</reference>
<keyword evidence="6 8" id="KW-0472">Membrane</keyword>